<dbReference type="InParanoid" id="A0A543AUZ6"/>
<evidence type="ECO:0000256" key="6">
    <source>
        <dbReference type="RuleBase" id="RU000320"/>
    </source>
</evidence>
<keyword evidence="5" id="KW-1278">Translocase</keyword>
<evidence type="ECO:0000313" key="9">
    <source>
        <dbReference type="Proteomes" id="UP000317043"/>
    </source>
</evidence>
<gene>
    <name evidence="5" type="primary">nuoN</name>
    <name evidence="8" type="ORF">FB566_1895</name>
</gene>
<dbReference type="GO" id="GO:0005886">
    <property type="term" value="C:plasma membrane"/>
    <property type="evidence" value="ECO:0007669"/>
    <property type="project" value="UniProtKB-SubCell"/>
</dbReference>
<keyword evidence="5" id="KW-0520">NAD</keyword>
<keyword evidence="3 5" id="KW-1133">Transmembrane helix</keyword>
<keyword evidence="4 5" id="KW-0472">Membrane</keyword>
<feature type="domain" description="NADH:quinone oxidoreductase/Mrp antiporter transmembrane" evidence="7">
    <location>
        <begin position="164"/>
        <end position="466"/>
    </location>
</feature>
<keyword evidence="2 5" id="KW-0812">Transmembrane</keyword>
<dbReference type="AlphaFoldDB" id="A0A543AUZ6"/>
<dbReference type="HAMAP" id="MF_00445">
    <property type="entry name" value="NDH1_NuoN_1"/>
    <property type="match status" value="1"/>
</dbReference>
<evidence type="ECO:0000256" key="4">
    <source>
        <dbReference type="ARBA" id="ARBA00023136"/>
    </source>
</evidence>
<comment type="similarity">
    <text evidence="5">Belongs to the complex I subunit 2 family.</text>
</comment>
<dbReference type="InterPro" id="IPR010096">
    <property type="entry name" value="NADH-Q_OxRdtase_suN/2"/>
</dbReference>
<keyword evidence="5" id="KW-0813">Transport</keyword>
<dbReference type="NCBIfam" id="TIGR01770">
    <property type="entry name" value="NDH_I_N"/>
    <property type="match status" value="1"/>
</dbReference>
<organism evidence="8 9">
    <name type="scientific">Stackebrandtia endophytica</name>
    <dbReference type="NCBI Taxonomy" id="1496996"/>
    <lineage>
        <taxon>Bacteria</taxon>
        <taxon>Bacillati</taxon>
        <taxon>Actinomycetota</taxon>
        <taxon>Actinomycetes</taxon>
        <taxon>Glycomycetales</taxon>
        <taxon>Glycomycetaceae</taxon>
        <taxon>Stackebrandtia</taxon>
    </lineage>
</organism>
<dbReference type="Proteomes" id="UP000317043">
    <property type="component" value="Unassembled WGS sequence"/>
</dbReference>
<dbReference type="InterPro" id="IPR001750">
    <property type="entry name" value="ND/Mrp_TM"/>
</dbReference>
<proteinExistence type="inferred from homology"/>
<feature type="transmembrane region" description="Helical" evidence="5">
    <location>
        <begin position="374"/>
        <end position="395"/>
    </location>
</feature>
<feature type="transmembrane region" description="Helical" evidence="5">
    <location>
        <begin position="20"/>
        <end position="41"/>
    </location>
</feature>
<evidence type="ECO:0000256" key="2">
    <source>
        <dbReference type="ARBA" id="ARBA00022692"/>
    </source>
</evidence>
<dbReference type="EC" id="7.1.1.-" evidence="5"/>
<evidence type="ECO:0000259" key="7">
    <source>
        <dbReference type="Pfam" id="PF00361"/>
    </source>
</evidence>
<feature type="transmembrane region" description="Helical" evidence="5">
    <location>
        <begin position="416"/>
        <end position="436"/>
    </location>
</feature>
<dbReference type="GO" id="GO:0008137">
    <property type="term" value="F:NADH dehydrogenase (ubiquinone) activity"/>
    <property type="evidence" value="ECO:0007669"/>
    <property type="project" value="InterPro"/>
</dbReference>
<feature type="transmembrane region" description="Helical" evidence="5">
    <location>
        <begin position="87"/>
        <end position="112"/>
    </location>
</feature>
<evidence type="ECO:0000313" key="8">
    <source>
        <dbReference type="EMBL" id="TQL76367.1"/>
    </source>
</evidence>
<keyword evidence="9" id="KW-1185">Reference proteome</keyword>
<feature type="transmembrane region" description="Helical" evidence="5">
    <location>
        <begin position="348"/>
        <end position="368"/>
    </location>
</feature>
<feature type="transmembrane region" description="Helical" evidence="5">
    <location>
        <begin position="456"/>
        <end position="480"/>
    </location>
</feature>
<reference evidence="8 9" key="1">
    <citation type="submission" date="2019-06" db="EMBL/GenBank/DDBJ databases">
        <title>Sequencing the genomes of 1000 actinobacteria strains.</title>
        <authorList>
            <person name="Klenk H.-P."/>
        </authorList>
    </citation>
    <scope>NUCLEOTIDE SEQUENCE [LARGE SCALE GENOMIC DNA]</scope>
    <source>
        <strain evidence="8 9">DSM 45928</strain>
    </source>
</reference>
<dbReference type="Pfam" id="PF00361">
    <property type="entry name" value="Proton_antipo_M"/>
    <property type="match status" value="1"/>
</dbReference>
<evidence type="ECO:0000256" key="3">
    <source>
        <dbReference type="ARBA" id="ARBA00022989"/>
    </source>
</evidence>
<dbReference type="GO" id="GO:0048038">
    <property type="term" value="F:quinone binding"/>
    <property type="evidence" value="ECO:0007669"/>
    <property type="project" value="UniProtKB-KW"/>
</dbReference>
<feature type="transmembrane region" description="Helical" evidence="5">
    <location>
        <begin position="321"/>
        <end position="341"/>
    </location>
</feature>
<name>A0A543AUZ6_9ACTN</name>
<evidence type="ECO:0000256" key="1">
    <source>
        <dbReference type="ARBA" id="ARBA00004127"/>
    </source>
</evidence>
<feature type="transmembrane region" description="Helical" evidence="5">
    <location>
        <begin position="167"/>
        <end position="188"/>
    </location>
</feature>
<feature type="transmembrane region" description="Helical" evidence="5">
    <location>
        <begin position="200"/>
        <end position="224"/>
    </location>
</feature>
<comment type="function">
    <text evidence="5">NDH-1 shuttles electrons from NADH, via FMN and iron-sulfur (Fe-S) centers, to quinones in the respiratory chain. The immediate electron acceptor for the enzyme in this species is believed to be a menaquinone. Couples the redox reaction to proton translocation (for every two electrons transferred, four hydrogen ions are translocated across the cytoplasmic membrane), and thus conserves the redox energy in a proton gradient.</text>
</comment>
<comment type="caution">
    <text evidence="8">The sequence shown here is derived from an EMBL/GenBank/DDBJ whole genome shotgun (WGS) entry which is preliminary data.</text>
</comment>
<protein>
    <recommendedName>
        <fullName evidence="5">NADH-quinone oxidoreductase subunit N</fullName>
        <ecNumber evidence="5">7.1.1.-</ecNumber>
    </recommendedName>
    <alternativeName>
        <fullName evidence="5">NADH dehydrogenase I subunit N</fullName>
    </alternativeName>
    <alternativeName>
        <fullName evidence="5">NDH-1 subunit N</fullName>
    </alternativeName>
</protein>
<sequence>MSTMVLAETQLTAPTIDFLGLAPLLIVFGAAFLGMLGEALLPRAHRYLAQLSLSVVALLAALVMIFPNIGDNRPALALADGMRVDSIVIDGPGLFLMGAILLLGLVSILLIAERRVSVGGAFVAQAALAAGSKADADQAKKPGLTEVFPLTMFAIGGMMLFCVAGDLLTLFVALEAFSLPLYLLCGLARRRRLLSQEAAMKYFLLGAFASAFFIYGVALLYGYAGSVQLVDINAAIAGSGNSQVLLMAGLALLAVGLLFKAAAVPFHVWTPDVYTGAPTPITALMAACTKVAAIGGLLRVFNVAFANSGNADAPSLAWDWQPILIAIAIATMVIGSILAVTQTDIKRLLAYSSIANAGYLLVGVIALGQALGATLFYLVAYGFTVLAAFAVVTLVRDADGEATHLSRWAGLAKRSPRFAVIFTLLMLAFAGIPLTSGFAAKFAVFSSALEAGQTTLVVVGVLSSVILAFPYLKVVVLLWLQQPVEDAPSVSLPGAMTGTAVTIGVIVTLLLGLAPQFLLNIVEGAGQFLAQ</sequence>
<evidence type="ECO:0000256" key="5">
    <source>
        <dbReference type="HAMAP-Rule" id="MF_00445"/>
    </source>
</evidence>
<keyword evidence="5" id="KW-1003">Cell membrane</keyword>
<comment type="subunit">
    <text evidence="5">NDH-1 is composed of 14 different subunits. Subunits NuoA, H, J, K, L, M, N constitute the membrane sector of the complex.</text>
</comment>
<feature type="transmembrane region" description="Helical" evidence="5">
    <location>
        <begin position="244"/>
        <end position="269"/>
    </location>
</feature>
<keyword evidence="5" id="KW-0874">Quinone</keyword>
<dbReference type="GO" id="GO:0050136">
    <property type="term" value="F:NADH dehydrogenase (quinone) (non-electrogenic) activity"/>
    <property type="evidence" value="ECO:0007669"/>
    <property type="project" value="UniProtKB-UniRule"/>
</dbReference>
<dbReference type="GO" id="GO:0042773">
    <property type="term" value="P:ATP synthesis coupled electron transport"/>
    <property type="evidence" value="ECO:0007669"/>
    <property type="project" value="InterPro"/>
</dbReference>
<dbReference type="GO" id="GO:0012505">
    <property type="term" value="C:endomembrane system"/>
    <property type="evidence" value="ECO:0007669"/>
    <property type="project" value="UniProtKB-SubCell"/>
</dbReference>
<feature type="transmembrane region" description="Helical" evidence="5">
    <location>
        <begin position="48"/>
        <end position="67"/>
    </location>
</feature>
<feature type="transmembrane region" description="Helical" evidence="5">
    <location>
        <begin position="281"/>
        <end position="301"/>
    </location>
</feature>
<comment type="subcellular location">
    <subcellularLocation>
        <location evidence="5">Cell membrane</location>
        <topology evidence="5">Multi-pass membrane protein</topology>
    </subcellularLocation>
    <subcellularLocation>
        <location evidence="1">Endomembrane system</location>
        <topology evidence="1">Multi-pass membrane protein</topology>
    </subcellularLocation>
    <subcellularLocation>
        <location evidence="6">Membrane</location>
        <topology evidence="6">Multi-pass membrane protein</topology>
    </subcellularLocation>
</comment>
<comment type="catalytic activity">
    <reaction evidence="5">
        <text>a quinone + NADH + 5 H(+)(in) = a quinol + NAD(+) + 4 H(+)(out)</text>
        <dbReference type="Rhea" id="RHEA:57888"/>
        <dbReference type="ChEBI" id="CHEBI:15378"/>
        <dbReference type="ChEBI" id="CHEBI:24646"/>
        <dbReference type="ChEBI" id="CHEBI:57540"/>
        <dbReference type="ChEBI" id="CHEBI:57945"/>
        <dbReference type="ChEBI" id="CHEBI:132124"/>
    </reaction>
</comment>
<dbReference type="EMBL" id="VFOW01000001">
    <property type="protein sequence ID" value="TQL76367.1"/>
    <property type="molecule type" value="Genomic_DNA"/>
</dbReference>
<dbReference type="FunCoup" id="A0A543AUZ6">
    <property type="interactions" value="86"/>
</dbReference>
<dbReference type="PANTHER" id="PTHR22773">
    <property type="entry name" value="NADH DEHYDROGENASE"/>
    <property type="match status" value="1"/>
</dbReference>
<feature type="transmembrane region" description="Helical" evidence="5">
    <location>
        <begin position="492"/>
        <end position="514"/>
    </location>
</feature>
<feature type="transmembrane region" description="Helical" evidence="5">
    <location>
        <begin position="143"/>
        <end position="161"/>
    </location>
</feature>
<dbReference type="NCBIfam" id="NF004441">
    <property type="entry name" value="PRK05777.1-4"/>
    <property type="match status" value="1"/>
</dbReference>
<accession>A0A543AUZ6</accession>